<comment type="caution">
    <text evidence="1">The sequence shown here is derived from an EMBL/GenBank/DDBJ whole genome shotgun (WGS) entry which is preliminary data.</text>
</comment>
<gene>
    <name evidence="1" type="ORF">pipiens_016381</name>
</gene>
<dbReference type="Proteomes" id="UP001562425">
    <property type="component" value="Unassembled WGS sequence"/>
</dbReference>
<dbReference type="AlphaFoldDB" id="A0ABD1CLN4"/>
<sequence length="116" mass="12375">MASGHVCKKLIPPFRQLPSAVPTGHVPLEQSLASETVPLKEVSCGIGTNRVFTDGCLGVQGEFEGSAFGATISMNLNPSTKMKLLQEFQHLALFKSTVANRNANSSVMATNNNSNR</sequence>
<accession>A0ABD1CLN4</accession>
<keyword evidence="2" id="KW-1185">Reference proteome</keyword>
<dbReference type="EMBL" id="JBEHCU010011084">
    <property type="protein sequence ID" value="KAL1377266.1"/>
    <property type="molecule type" value="Genomic_DNA"/>
</dbReference>
<evidence type="ECO:0000313" key="2">
    <source>
        <dbReference type="Proteomes" id="UP001562425"/>
    </source>
</evidence>
<organism evidence="1 2">
    <name type="scientific">Culex pipiens pipiens</name>
    <name type="common">Northern house mosquito</name>
    <dbReference type="NCBI Taxonomy" id="38569"/>
    <lineage>
        <taxon>Eukaryota</taxon>
        <taxon>Metazoa</taxon>
        <taxon>Ecdysozoa</taxon>
        <taxon>Arthropoda</taxon>
        <taxon>Hexapoda</taxon>
        <taxon>Insecta</taxon>
        <taxon>Pterygota</taxon>
        <taxon>Neoptera</taxon>
        <taxon>Endopterygota</taxon>
        <taxon>Diptera</taxon>
        <taxon>Nematocera</taxon>
        <taxon>Culicoidea</taxon>
        <taxon>Culicidae</taxon>
        <taxon>Culicinae</taxon>
        <taxon>Culicini</taxon>
        <taxon>Culex</taxon>
        <taxon>Culex</taxon>
    </lineage>
</organism>
<reference evidence="1 2" key="1">
    <citation type="submission" date="2024-05" db="EMBL/GenBank/DDBJ databases">
        <title>Culex pipiens pipiens assembly and annotation.</title>
        <authorList>
            <person name="Alout H."/>
            <person name="Durand T."/>
        </authorList>
    </citation>
    <scope>NUCLEOTIDE SEQUENCE [LARGE SCALE GENOMIC DNA]</scope>
    <source>
        <strain evidence="1">HA-2024</strain>
        <tissue evidence="1">Whole body</tissue>
    </source>
</reference>
<proteinExistence type="predicted"/>
<name>A0ABD1CLN4_CULPP</name>
<evidence type="ECO:0000313" key="1">
    <source>
        <dbReference type="EMBL" id="KAL1377266.1"/>
    </source>
</evidence>
<protein>
    <submittedName>
        <fullName evidence="1">Uncharacterized protein</fullName>
    </submittedName>
</protein>